<organism evidence="1 2">
    <name type="scientific">Absidia repens</name>
    <dbReference type="NCBI Taxonomy" id="90262"/>
    <lineage>
        <taxon>Eukaryota</taxon>
        <taxon>Fungi</taxon>
        <taxon>Fungi incertae sedis</taxon>
        <taxon>Mucoromycota</taxon>
        <taxon>Mucoromycotina</taxon>
        <taxon>Mucoromycetes</taxon>
        <taxon>Mucorales</taxon>
        <taxon>Cunninghamellaceae</taxon>
        <taxon>Absidia</taxon>
    </lineage>
</organism>
<dbReference type="EMBL" id="MCGE01000054">
    <property type="protein sequence ID" value="ORZ02088.1"/>
    <property type="molecule type" value="Genomic_DNA"/>
</dbReference>
<name>A0A1X2HSK4_9FUNG</name>
<keyword evidence="2" id="KW-1185">Reference proteome</keyword>
<gene>
    <name evidence="1" type="ORF">BCR42DRAFT_200191</name>
</gene>
<evidence type="ECO:0000313" key="1">
    <source>
        <dbReference type="EMBL" id="ORZ02088.1"/>
    </source>
</evidence>
<accession>A0A1X2HSK4</accession>
<sequence length="70" mass="8264">MEQFPFLLRYHIIPHFPSFFDATSSLPNYLLKHYLLHVMSKGHSISEQDVGSYLQRYKTDLDLATINYQS</sequence>
<reference evidence="1 2" key="1">
    <citation type="submission" date="2016-07" db="EMBL/GenBank/DDBJ databases">
        <title>Pervasive Adenine N6-methylation of Active Genes in Fungi.</title>
        <authorList>
            <consortium name="DOE Joint Genome Institute"/>
            <person name="Mondo S.J."/>
            <person name="Dannebaum R.O."/>
            <person name="Kuo R.C."/>
            <person name="Labutti K."/>
            <person name="Haridas S."/>
            <person name="Kuo A."/>
            <person name="Salamov A."/>
            <person name="Ahrendt S.R."/>
            <person name="Lipzen A."/>
            <person name="Sullivan W."/>
            <person name="Andreopoulos W.B."/>
            <person name="Clum A."/>
            <person name="Lindquist E."/>
            <person name="Daum C."/>
            <person name="Ramamoorthy G.K."/>
            <person name="Gryganskyi A."/>
            <person name="Culley D."/>
            <person name="Magnuson J.K."/>
            <person name="James T.Y."/>
            <person name="O'Malley M.A."/>
            <person name="Stajich J.E."/>
            <person name="Spatafora J.W."/>
            <person name="Visel A."/>
            <person name="Grigoriev I.V."/>
        </authorList>
    </citation>
    <scope>NUCLEOTIDE SEQUENCE [LARGE SCALE GENOMIC DNA]</scope>
    <source>
        <strain evidence="1 2">NRRL 1336</strain>
    </source>
</reference>
<comment type="caution">
    <text evidence="1">The sequence shown here is derived from an EMBL/GenBank/DDBJ whole genome shotgun (WGS) entry which is preliminary data.</text>
</comment>
<protein>
    <submittedName>
        <fullName evidence="1">Uncharacterized protein</fullName>
    </submittedName>
</protein>
<dbReference type="Proteomes" id="UP000193560">
    <property type="component" value="Unassembled WGS sequence"/>
</dbReference>
<dbReference type="AlphaFoldDB" id="A0A1X2HSK4"/>
<proteinExistence type="predicted"/>
<evidence type="ECO:0000313" key="2">
    <source>
        <dbReference type="Proteomes" id="UP000193560"/>
    </source>
</evidence>